<organism evidence="3 4">
    <name type="scientific">Orchesella dallaii</name>
    <dbReference type="NCBI Taxonomy" id="48710"/>
    <lineage>
        <taxon>Eukaryota</taxon>
        <taxon>Metazoa</taxon>
        <taxon>Ecdysozoa</taxon>
        <taxon>Arthropoda</taxon>
        <taxon>Hexapoda</taxon>
        <taxon>Collembola</taxon>
        <taxon>Entomobryomorpha</taxon>
        <taxon>Entomobryoidea</taxon>
        <taxon>Orchesellidae</taxon>
        <taxon>Orchesellinae</taxon>
        <taxon>Orchesella</taxon>
    </lineage>
</organism>
<feature type="compositionally biased region" description="Polar residues" evidence="1">
    <location>
        <begin position="1"/>
        <end position="10"/>
    </location>
</feature>
<dbReference type="EMBL" id="CAXLJM020000023">
    <property type="protein sequence ID" value="CAL8089255.1"/>
    <property type="molecule type" value="Genomic_DNA"/>
</dbReference>
<dbReference type="Pfam" id="PF00561">
    <property type="entry name" value="Abhydrolase_1"/>
    <property type="match status" value="1"/>
</dbReference>
<keyword evidence="4" id="KW-1185">Reference proteome</keyword>
<evidence type="ECO:0000259" key="2">
    <source>
        <dbReference type="Pfam" id="PF00561"/>
    </source>
</evidence>
<proteinExistence type="predicted"/>
<name>A0ABP1Q673_9HEXA</name>
<reference evidence="3 4" key="1">
    <citation type="submission" date="2024-08" db="EMBL/GenBank/DDBJ databases">
        <authorList>
            <person name="Cucini C."/>
            <person name="Frati F."/>
        </authorList>
    </citation>
    <scope>NUCLEOTIDE SEQUENCE [LARGE SCALE GENOMIC DNA]</scope>
</reference>
<dbReference type="Gene3D" id="3.40.50.1820">
    <property type="entry name" value="alpha/beta hydrolase"/>
    <property type="match status" value="1"/>
</dbReference>
<dbReference type="PANTHER" id="PTHR43798">
    <property type="entry name" value="MONOACYLGLYCEROL LIPASE"/>
    <property type="match status" value="1"/>
</dbReference>
<feature type="region of interest" description="Disordered" evidence="1">
    <location>
        <begin position="1"/>
        <end position="47"/>
    </location>
</feature>
<sequence length="343" mass="38710">MSVDTSNQTAPEEALQSPSSSTTPAPPLAENPSPSPSNSAAPQCTLNPRISSWRDKGKFDKFRDYQIFYYKQDGLNTTGPLVLLLHGYPSSSYDWVQYLELERENSILAIDLLGFGLSDKPPTHDYSLLWQADLVEEMVRRHNPIPNGPVFIVAHDMSTSIASEIFARDIEGKLTAINVIGALLFNGNMIMEKAKLILGQKLLRTKLGPLFSRLSNSIIYRWQLGSVFSREHPLSREEGEDQWILQTYNGGHRILHKLISYTYERVTKAERWHGAIKDWKKPLSFAWGLADPVSPLNQFEGWKDLRPHADAHEMSGLGHYPQIENPKVFKDVIDAVLEKLGSK</sequence>
<dbReference type="InterPro" id="IPR029058">
    <property type="entry name" value="AB_hydrolase_fold"/>
</dbReference>
<dbReference type="InterPro" id="IPR000073">
    <property type="entry name" value="AB_hydrolase_1"/>
</dbReference>
<dbReference type="InterPro" id="IPR050266">
    <property type="entry name" value="AB_hydrolase_sf"/>
</dbReference>
<dbReference type="Proteomes" id="UP001642540">
    <property type="component" value="Unassembled WGS sequence"/>
</dbReference>
<protein>
    <recommendedName>
        <fullName evidence="2">AB hydrolase-1 domain-containing protein</fullName>
    </recommendedName>
</protein>
<accession>A0ABP1Q673</accession>
<dbReference type="SUPFAM" id="SSF53474">
    <property type="entry name" value="alpha/beta-Hydrolases"/>
    <property type="match status" value="1"/>
</dbReference>
<gene>
    <name evidence="3" type="ORF">ODALV1_LOCUS7315</name>
</gene>
<comment type="caution">
    <text evidence="3">The sequence shown here is derived from an EMBL/GenBank/DDBJ whole genome shotgun (WGS) entry which is preliminary data.</text>
</comment>
<feature type="compositionally biased region" description="Pro residues" evidence="1">
    <location>
        <begin position="24"/>
        <end position="35"/>
    </location>
</feature>
<feature type="domain" description="AB hydrolase-1" evidence="2">
    <location>
        <begin position="80"/>
        <end position="326"/>
    </location>
</feature>
<evidence type="ECO:0000313" key="3">
    <source>
        <dbReference type="EMBL" id="CAL8089255.1"/>
    </source>
</evidence>
<evidence type="ECO:0000256" key="1">
    <source>
        <dbReference type="SAM" id="MobiDB-lite"/>
    </source>
</evidence>
<dbReference type="PANTHER" id="PTHR43798:SF33">
    <property type="entry name" value="HYDROLASE, PUTATIVE (AFU_ORTHOLOGUE AFUA_2G14860)-RELATED"/>
    <property type="match status" value="1"/>
</dbReference>
<evidence type="ECO:0000313" key="4">
    <source>
        <dbReference type="Proteomes" id="UP001642540"/>
    </source>
</evidence>